<reference evidence="1 2" key="1">
    <citation type="submission" date="2021-07" db="EMBL/GenBank/DDBJ databases">
        <authorList>
            <person name="Palmer J.M."/>
        </authorList>
    </citation>
    <scope>NUCLEOTIDE SEQUENCE [LARGE SCALE GENOMIC DNA]</scope>
    <source>
        <strain evidence="1 2">AT_MEX2019</strain>
        <tissue evidence="1">Muscle</tissue>
    </source>
</reference>
<dbReference type="EMBL" id="JAHUTI010080879">
    <property type="protein sequence ID" value="MED6258609.1"/>
    <property type="molecule type" value="Genomic_DNA"/>
</dbReference>
<accession>A0ABU7CAK8</accession>
<evidence type="ECO:0000313" key="2">
    <source>
        <dbReference type="Proteomes" id="UP001345963"/>
    </source>
</evidence>
<keyword evidence="2" id="KW-1185">Reference proteome</keyword>
<name>A0ABU7CAK8_9TELE</name>
<organism evidence="1 2">
    <name type="scientific">Ataeniobius toweri</name>
    <dbReference type="NCBI Taxonomy" id="208326"/>
    <lineage>
        <taxon>Eukaryota</taxon>
        <taxon>Metazoa</taxon>
        <taxon>Chordata</taxon>
        <taxon>Craniata</taxon>
        <taxon>Vertebrata</taxon>
        <taxon>Euteleostomi</taxon>
        <taxon>Actinopterygii</taxon>
        <taxon>Neopterygii</taxon>
        <taxon>Teleostei</taxon>
        <taxon>Neoteleostei</taxon>
        <taxon>Acanthomorphata</taxon>
        <taxon>Ovalentaria</taxon>
        <taxon>Atherinomorphae</taxon>
        <taxon>Cyprinodontiformes</taxon>
        <taxon>Goodeidae</taxon>
        <taxon>Ataeniobius</taxon>
    </lineage>
</organism>
<comment type="caution">
    <text evidence="1">The sequence shown here is derived from an EMBL/GenBank/DDBJ whole genome shotgun (WGS) entry which is preliminary data.</text>
</comment>
<protein>
    <submittedName>
        <fullName evidence="1">Uncharacterized protein</fullName>
    </submittedName>
</protein>
<sequence>MQMPLPASLAQLRRHFQQPQSDWRTEGRRTPSSCLSAWSLVFLPHPCLPLSSLSLSDAPLCSAHPAPLLLLRLRLTPRLPGGFSMYGCAEGSDAVVGVTEVPGVCL</sequence>
<evidence type="ECO:0000313" key="1">
    <source>
        <dbReference type="EMBL" id="MED6258609.1"/>
    </source>
</evidence>
<proteinExistence type="predicted"/>
<gene>
    <name evidence="1" type="ORF">ATANTOWER_009733</name>
</gene>
<dbReference type="Proteomes" id="UP001345963">
    <property type="component" value="Unassembled WGS sequence"/>
</dbReference>